<dbReference type="GO" id="GO:0016887">
    <property type="term" value="F:ATP hydrolysis activity"/>
    <property type="evidence" value="ECO:0007669"/>
    <property type="project" value="RHEA"/>
</dbReference>
<dbReference type="GO" id="GO:0043138">
    <property type="term" value="F:3'-5' DNA helicase activity"/>
    <property type="evidence" value="ECO:0007669"/>
    <property type="project" value="UniProtKB-EC"/>
</dbReference>
<dbReference type="GO" id="GO:0005524">
    <property type="term" value="F:ATP binding"/>
    <property type="evidence" value="ECO:0007669"/>
    <property type="project" value="UniProtKB-UniRule"/>
</dbReference>
<evidence type="ECO:0000256" key="2">
    <source>
        <dbReference type="ARBA" id="ARBA00022741"/>
    </source>
</evidence>
<dbReference type="Pfam" id="PF00580">
    <property type="entry name" value="UvrD-helicase"/>
    <property type="match status" value="1"/>
</dbReference>
<keyword evidence="2 11" id="KW-0547">Nucleotide-binding</keyword>
<comment type="caution">
    <text evidence="14">The sequence shown here is derived from an EMBL/GenBank/DDBJ whole genome shotgun (WGS) entry which is preliminary data.</text>
</comment>
<evidence type="ECO:0000256" key="1">
    <source>
        <dbReference type="ARBA" id="ARBA00009922"/>
    </source>
</evidence>
<evidence type="ECO:0000313" key="15">
    <source>
        <dbReference type="Proteomes" id="UP000217785"/>
    </source>
</evidence>
<dbReference type="InterPro" id="IPR000212">
    <property type="entry name" value="DNA_helicase_UvrD/REP"/>
</dbReference>
<keyword evidence="15" id="KW-1185">Reference proteome</keyword>
<dbReference type="EC" id="5.6.2.4" evidence="9"/>
<evidence type="ECO:0000256" key="10">
    <source>
        <dbReference type="ARBA" id="ARBA00048988"/>
    </source>
</evidence>
<keyword evidence="5 11" id="KW-0067">ATP-binding</keyword>
<dbReference type="Gene3D" id="1.10.10.160">
    <property type="match status" value="1"/>
</dbReference>
<evidence type="ECO:0000313" key="14">
    <source>
        <dbReference type="EMBL" id="GAX90604.1"/>
    </source>
</evidence>
<evidence type="ECO:0000256" key="6">
    <source>
        <dbReference type="ARBA" id="ARBA00023125"/>
    </source>
</evidence>
<evidence type="ECO:0000256" key="5">
    <source>
        <dbReference type="ARBA" id="ARBA00022840"/>
    </source>
</evidence>
<keyword evidence="6" id="KW-0238">DNA-binding</keyword>
<feature type="domain" description="UvrD-like helicase ATP-binding" evidence="12">
    <location>
        <begin position="16"/>
        <end position="290"/>
    </location>
</feature>
<dbReference type="Proteomes" id="UP000217785">
    <property type="component" value="Unassembled WGS sequence"/>
</dbReference>
<dbReference type="Pfam" id="PF13361">
    <property type="entry name" value="UvrD_C"/>
    <property type="match status" value="2"/>
</dbReference>
<proteinExistence type="inferred from homology"/>
<comment type="catalytic activity">
    <reaction evidence="8">
        <text>Couples ATP hydrolysis with the unwinding of duplex DNA by translocating in the 3'-5' direction.</text>
        <dbReference type="EC" id="5.6.2.4"/>
    </reaction>
</comment>
<dbReference type="InterPro" id="IPR014017">
    <property type="entry name" value="DNA_helicase_UvrD-like_C"/>
</dbReference>
<dbReference type="PROSITE" id="PS51198">
    <property type="entry name" value="UVRD_HELICASE_ATP_BIND"/>
    <property type="match status" value="1"/>
</dbReference>
<dbReference type="CDD" id="cd17932">
    <property type="entry name" value="DEXQc_UvrD"/>
    <property type="match status" value="1"/>
</dbReference>
<dbReference type="Gene3D" id="1.10.486.10">
    <property type="entry name" value="PCRA, domain 4"/>
    <property type="match status" value="1"/>
</dbReference>
<sequence>MTRREIFFHELATAGIQLNASQRKAVTHTGGPLVVFAGPGSGKTTVLTCRAAYLMQVEKVRPKELLIVTFTKAAAEEMKMRLAGLPGVGTLRAQSCDSGTFHSIFLRILLRVYGNVPKLLEDWEQRQIIRDLLRLEGQEGNEEETVDVLAKIGICKNNLILPDQIQAKKRANVDFKRRYKLYETWKQQNNRWDYDDILLECHRLLSVNADVRREWANKYRHILVDEFQDTNYVQYEILKILSANAELCIVGDDDQSIYRFRGSRVDYLLSFHKQFPSAKKVVLSTNYRSTEPIVHIASSLIDCNKKREQKRLSGTGRQGEPPVLEETADEREEAVSVLKYMEDLLQTGEKPDDIAVLYRTRLQTQALLDEMVKQEVPFCLKDSEGHFYLQWQVRDILAYFKLALNPHDLDSLVQILNRPKRYIQPEVWMSHLNLPDPQNQPPLQRILQMPALESWKRNKLEELAWDLKKIAGMSPREALRFIRKQIGYDRYLREHAESTGQNPENVFESLETLEQSVLTHATLIDFLDHVRKVNEAVKQAKGSGSGIQLMTFHKAKGLEFKTVIVIGLVNGIVPHKKSLQDKNQEEALEEERRLFYVAITRAKERLRLFSPKKYKGEKRARSPFLDEISVTKR</sequence>
<evidence type="ECO:0000256" key="3">
    <source>
        <dbReference type="ARBA" id="ARBA00022801"/>
    </source>
</evidence>
<dbReference type="InterPro" id="IPR013986">
    <property type="entry name" value="DExx_box_DNA_helicase_dom_sf"/>
</dbReference>
<feature type="domain" description="UvrD-like helicase C-terminal" evidence="13">
    <location>
        <begin position="291"/>
        <end position="557"/>
    </location>
</feature>
<evidence type="ECO:0000256" key="11">
    <source>
        <dbReference type="PROSITE-ProRule" id="PRU00560"/>
    </source>
</evidence>
<dbReference type="EMBL" id="BDUF01000059">
    <property type="protein sequence ID" value="GAX90604.1"/>
    <property type="molecule type" value="Genomic_DNA"/>
</dbReference>
<dbReference type="GO" id="GO:0003677">
    <property type="term" value="F:DNA binding"/>
    <property type="evidence" value="ECO:0007669"/>
    <property type="project" value="UniProtKB-KW"/>
</dbReference>
<accession>A0A292YQC3</accession>
<dbReference type="SUPFAM" id="SSF52540">
    <property type="entry name" value="P-loop containing nucleoside triphosphate hydrolases"/>
    <property type="match status" value="1"/>
</dbReference>
<dbReference type="RefSeq" id="WP_096182327.1">
    <property type="nucleotide sequence ID" value="NZ_BDUF01000059.1"/>
</dbReference>
<dbReference type="OrthoDB" id="9810135at2"/>
<comment type="similarity">
    <text evidence="1">Belongs to the helicase family. UvrD subfamily.</text>
</comment>
<gene>
    <name evidence="14" type="ORF">EFBL_2232</name>
</gene>
<evidence type="ECO:0000256" key="4">
    <source>
        <dbReference type="ARBA" id="ARBA00022806"/>
    </source>
</evidence>
<keyword evidence="4 11" id="KW-0347">Helicase</keyword>
<dbReference type="PROSITE" id="PS51217">
    <property type="entry name" value="UVRD_HELICASE_CTER"/>
    <property type="match status" value="1"/>
</dbReference>
<feature type="binding site" evidence="11">
    <location>
        <begin position="37"/>
        <end position="44"/>
    </location>
    <ligand>
        <name>ATP</name>
        <dbReference type="ChEBI" id="CHEBI:30616"/>
    </ligand>
</feature>
<keyword evidence="3 11" id="KW-0378">Hydrolase</keyword>
<dbReference type="GO" id="GO:0000725">
    <property type="term" value="P:recombinational repair"/>
    <property type="evidence" value="ECO:0007669"/>
    <property type="project" value="TreeGrafter"/>
</dbReference>
<name>A0A292YQC3_9BACL</name>
<dbReference type="Gene3D" id="3.40.50.300">
    <property type="entry name" value="P-loop containing nucleotide triphosphate hydrolases"/>
    <property type="match status" value="2"/>
</dbReference>
<protein>
    <recommendedName>
        <fullName evidence="9">DNA 3'-5' helicase</fullName>
        <ecNumber evidence="9">5.6.2.4</ecNumber>
    </recommendedName>
</protein>
<dbReference type="InterPro" id="IPR027417">
    <property type="entry name" value="P-loop_NTPase"/>
</dbReference>
<dbReference type="InterPro" id="IPR014016">
    <property type="entry name" value="UvrD-like_ATP-bd"/>
</dbReference>
<evidence type="ECO:0000259" key="12">
    <source>
        <dbReference type="PROSITE" id="PS51198"/>
    </source>
</evidence>
<comment type="catalytic activity">
    <reaction evidence="10">
        <text>ATP + H2O = ADP + phosphate + H(+)</text>
        <dbReference type="Rhea" id="RHEA:13065"/>
        <dbReference type="ChEBI" id="CHEBI:15377"/>
        <dbReference type="ChEBI" id="CHEBI:15378"/>
        <dbReference type="ChEBI" id="CHEBI:30616"/>
        <dbReference type="ChEBI" id="CHEBI:43474"/>
        <dbReference type="ChEBI" id="CHEBI:456216"/>
        <dbReference type="EC" id="5.6.2.4"/>
    </reaction>
</comment>
<reference evidence="15" key="1">
    <citation type="submission" date="2017-07" db="EMBL/GenBank/DDBJ databases">
        <title>Draft genome sequence of Effusibacillus lacus strain skLN1.</title>
        <authorList>
            <person name="Watanabe M."/>
            <person name="Kojima H."/>
            <person name="Fukui M."/>
        </authorList>
    </citation>
    <scope>NUCLEOTIDE SEQUENCE [LARGE SCALE GENOMIC DNA]</scope>
    <source>
        <strain evidence="15">skLN1</strain>
    </source>
</reference>
<evidence type="ECO:0000256" key="7">
    <source>
        <dbReference type="ARBA" id="ARBA00023235"/>
    </source>
</evidence>
<keyword evidence="7" id="KW-0413">Isomerase</keyword>
<organism evidence="14 15">
    <name type="scientific">Effusibacillus lacus</name>
    <dbReference type="NCBI Taxonomy" id="1348429"/>
    <lineage>
        <taxon>Bacteria</taxon>
        <taxon>Bacillati</taxon>
        <taxon>Bacillota</taxon>
        <taxon>Bacilli</taxon>
        <taxon>Bacillales</taxon>
        <taxon>Alicyclobacillaceae</taxon>
        <taxon>Effusibacillus</taxon>
    </lineage>
</organism>
<evidence type="ECO:0000256" key="8">
    <source>
        <dbReference type="ARBA" id="ARBA00034617"/>
    </source>
</evidence>
<evidence type="ECO:0000259" key="13">
    <source>
        <dbReference type="PROSITE" id="PS51217"/>
    </source>
</evidence>
<evidence type="ECO:0000256" key="9">
    <source>
        <dbReference type="ARBA" id="ARBA00034808"/>
    </source>
</evidence>
<dbReference type="AlphaFoldDB" id="A0A292YQC3"/>
<dbReference type="PANTHER" id="PTHR11070">
    <property type="entry name" value="UVRD / RECB / PCRA DNA HELICASE FAMILY MEMBER"/>
    <property type="match status" value="1"/>
</dbReference>
<dbReference type="PANTHER" id="PTHR11070:SF2">
    <property type="entry name" value="ATP-DEPENDENT DNA HELICASE SRS2"/>
    <property type="match status" value="1"/>
</dbReference>